<dbReference type="Proteomes" id="UP000605846">
    <property type="component" value="Unassembled WGS sequence"/>
</dbReference>
<reference evidence="2" key="1">
    <citation type="submission" date="2020-01" db="EMBL/GenBank/DDBJ databases">
        <title>Genome Sequencing of Three Apophysomyces-Like Fungal Strains Confirms a Novel Fungal Genus in the Mucoromycota with divergent Burkholderia-like Endosymbiotic Bacteria.</title>
        <authorList>
            <person name="Stajich J.E."/>
            <person name="Macias A.M."/>
            <person name="Carter-House D."/>
            <person name="Lovett B."/>
            <person name="Kasson L.R."/>
            <person name="Berry K."/>
            <person name="Grigoriev I."/>
            <person name="Chang Y."/>
            <person name="Spatafora J."/>
            <person name="Kasson M.T."/>
        </authorList>
    </citation>
    <scope>NUCLEOTIDE SEQUENCE</scope>
    <source>
        <strain evidence="2">NRRL A-21654</strain>
    </source>
</reference>
<accession>A0A8H7BRT8</accession>
<evidence type="ECO:0000259" key="1">
    <source>
        <dbReference type="Pfam" id="PF12937"/>
    </source>
</evidence>
<dbReference type="Gene3D" id="3.80.10.10">
    <property type="entry name" value="Ribonuclease Inhibitor"/>
    <property type="match status" value="1"/>
</dbReference>
<dbReference type="InterPro" id="IPR032675">
    <property type="entry name" value="LRR_dom_sf"/>
</dbReference>
<name>A0A8H7BRT8_9FUNG</name>
<protein>
    <recommendedName>
        <fullName evidence="1">F-box domain-containing protein</fullName>
    </recommendedName>
</protein>
<dbReference type="InterPro" id="IPR036047">
    <property type="entry name" value="F-box-like_dom_sf"/>
</dbReference>
<dbReference type="SUPFAM" id="SSF81383">
    <property type="entry name" value="F-box domain"/>
    <property type="match status" value="1"/>
</dbReference>
<organism evidence="2 3">
    <name type="scientific">Apophysomyces ossiformis</name>
    <dbReference type="NCBI Taxonomy" id="679940"/>
    <lineage>
        <taxon>Eukaryota</taxon>
        <taxon>Fungi</taxon>
        <taxon>Fungi incertae sedis</taxon>
        <taxon>Mucoromycota</taxon>
        <taxon>Mucoromycotina</taxon>
        <taxon>Mucoromycetes</taxon>
        <taxon>Mucorales</taxon>
        <taxon>Mucorineae</taxon>
        <taxon>Mucoraceae</taxon>
        <taxon>Apophysomyces</taxon>
    </lineage>
</organism>
<dbReference type="EMBL" id="JABAYA010000034">
    <property type="protein sequence ID" value="KAF7728600.1"/>
    <property type="molecule type" value="Genomic_DNA"/>
</dbReference>
<proteinExistence type="predicted"/>
<evidence type="ECO:0000313" key="2">
    <source>
        <dbReference type="EMBL" id="KAF7728600.1"/>
    </source>
</evidence>
<feature type="domain" description="F-box" evidence="1">
    <location>
        <begin position="20"/>
        <end position="62"/>
    </location>
</feature>
<dbReference type="OrthoDB" id="2384815at2759"/>
<keyword evidence="3" id="KW-1185">Reference proteome</keyword>
<dbReference type="AlphaFoldDB" id="A0A8H7BRT8"/>
<comment type="caution">
    <text evidence="2">The sequence shown here is derived from an EMBL/GenBank/DDBJ whole genome shotgun (WGS) entry which is preliminary data.</text>
</comment>
<sequence length="333" mass="39112">MDRLSQTAAVMVLSECTNKKLPTEILADIATRLPRRKLRTVVCVYRSWNAAITPELYRNIDIKAPHKQLDQLVRQLRMPENMTTYKTPAGITLPITLFPLIVEITTPVVNSKKMYLNFREWKHLRTIYVNCKTKMPKNLPPTFVGDHITKFSVTTDDLINWLGVFALLPGIEELEINKNFCVEDWSYRWVLSNEVMDQEKDEDDDMTYEHKDSSYEYQDQDITYKDLERLHQWLPRLRRLYLGYIEPYDDNPLSDHIVPCDTVRELTIGPQGPGSWGEYFARKYSHLKKLTILRSLSGCKGFQSDMKAILRSCAHLKRLRTAFYEDYNDYIKK</sequence>
<dbReference type="InterPro" id="IPR001810">
    <property type="entry name" value="F-box_dom"/>
</dbReference>
<evidence type="ECO:0000313" key="3">
    <source>
        <dbReference type="Proteomes" id="UP000605846"/>
    </source>
</evidence>
<dbReference type="SUPFAM" id="SSF52047">
    <property type="entry name" value="RNI-like"/>
    <property type="match status" value="1"/>
</dbReference>
<dbReference type="Pfam" id="PF12937">
    <property type="entry name" value="F-box-like"/>
    <property type="match status" value="1"/>
</dbReference>
<gene>
    <name evidence="2" type="ORF">EC973_005827</name>
</gene>